<dbReference type="GO" id="GO:0005739">
    <property type="term" value="C:mitochondrion"/>
    <property type="evidence" value="ECO:0007669"/>
    <property type="project" value="TreeGrafter"/>
</dbReference>
<accession>A0A0H5QUB3</accession>
<dbReference type="GO" id="GO:0046872">
    <property type="term" value="F:metal ion binding"/>
    <property type="evidence" value="ECO:0007669"/>
    <property type="project" value="UniProtKB-KW"/>
</dbReference>
<comment type="cofactor">
    <cofactor evidence="1">
        <name>Mn(2+)</name>
        <dbReference type="ChEBI" id="CHEBI:29035"/>
    </cofactor>
</comment>
<dbReference type="EMBL" id="HACM01004719">
    <property type="protein sequence ID" value="CRZ05161.1"/>
    <property type="molecule type" value="Transcribed_RNA"/>
</dbReference>
<feature type="non-terminal residue" evidence="8">
    <location>
        <position position="1"/>
    </location>
</feature>
<dbReference type="InterPro" id="IPR000086">
    <property type="entry name" value="NUDIX_hydrolase_dom"/>
</dbReference>
<dbReference type="SUPFAM" id="SSF55811">
    <property type="entry name" value="Nudix"/>
    <property type="match status" value="1"/>
</dbReference>
<dbReference type="Pfam" id="PF00293">
    <property type="entry name" value="NUDIX"/>
    <property type="match status" value="1"/>
</dbReference>
<reference evidence="8" key="1">
    <citation type="submission" date="2015-04" db="EMBL/GenBank/DDBJ databases">
        <title>The genome sequence of the plant pathogenic Rhizarian Plasmodiophora brassicae reveals insights in its biotrophic life cycle and the origin of chitin synthesis.</title>
        <authorList>
            <person name="Schwelm A."/>
            <person name="Fogelqvist J."/>
            <person name="Knaust A."/>
            <person name="Julke S."/>
            <person name="Lilja T."/>
            <person name="Dhandapani V."/>
            <person name="Bonilla-Rosso G."/>
            <person name="Karlsson M."/>
            <person name="Shevchenko A."/>
            <person name="Choi S.R."/>
            <person name="Kim H.G."/>
            <person name="Park J.Y."/>
            <person name="Lim Y.P."/>
            <person name="Ludwig-Muller J."/>
            <person name="Dixelius C."/>
        </authorList>
    </citation>
    <scope>NUCLEOTIDE SEQUENCE</scope>
    <source>
        <tissue evidence="8">Potato root galls</tissue>
    </source>
</reference>
<evidence type="ECO:0000256" key="5">
    <source>
        <dbReference type="ARBA" id="ARBA00022842"/>
    </source>
</evidence>
<keyword evidence="6" id="KW-0464">Manganese</keyword>
<evidence type="ECO:0000256" key="2">
    <source>
        <dbReference type="ARBA" id="ARBA00001946"/>
    </source>
</evidence>
<dbReference type="PROSITE" id="PS51462">
    <property type="entry name" value="NUDIX"/>
    <property type="match status" value="1"/>
</dbReference>
<keyword evidence="5" id="KW-0460">Magnesium</keyword>
<evidence type="ECO:0000256" key="1">
    <source>
        <dbReference type="ARBA" id="ARBA00001936"/>
    </source>
</evidence>
<evidence type="ECO:0000313" key="8">
    <source>
        <dbReference type="EMBL" id="CRZ05161.1"/>
    </source>
</evidence>
<organism evidence="8">
    <name type="scientific">Spongospora subterranea</name>
    <dbReference type="NCBI Taxonomy" id="70186"/>
    <lineage>
        <taxon>Eukaryota</taxon>
        <taxon>Sar</taxon>
        <taxon>Rhizaria</taxon>
        <taxon>Endomyxa</taxon>
        <taxon>Phytomyxea</taxon>
        <taxon>Plasmodiophorida</taxon>
        <taxon>Plasmodiophoridae</taxon>
        <taxon>Spongospora</taxon>
    </lineage>
</organism>
<proteinExistence type="predicted"/>
<evidence type="ECO:0000256" key="6">
    <source>
        <dbReference type="ARBA" id="ARBA00023211"/>
    </source>
</evidence>
<sequence>GIHILIGSRSFSSAMIPRLFEAASLILMTPIPKPVRSGHSYRIIFVRRPATAQAFADRMVFPGGTVDSSDNQVIIRPDKNDNIRFRVCAVRELFEETGIALAEGMKTIPPSDLHAWRKDVLNDASSFTRLMSKYNFEPAVASLAPYSNWITPAAAQHRFNTWFFITSQEECDEGTIFSEDAEIVDLKWWTPDEAIKAYRRGSIQLAPPQLYILQQLSTLRTIDEVWSNLPRIKSSAPMFPIIRRKSDSTTEFLLPGDKDYETETKAGKEVLHRVVVDKDPKLTTVYIPE</sequence>
<evidence type="ECO:0000259" key="7">
    <source>
        <dbReference type="PROSITE" id="PS51462"/>
    </source>
</evidence>
<comment type="cofactor">
    <cofactor evidence="2">
        <name>Mg(2+)</name>
        <dbReference type="ChEBI" id="CHEBI:18420"/>
    </cofactor>
</comment>
<dbReference type="CDD" id="cd18870">
    <property type="entry name" value="NUDIX_AcylCoAdiphos_Nudt19"/>
    <property type="match status" value="1"/>
</dbReference>
<dbReference type="GO" id="GO:0016818">
    <property type="term" value="F:hydrolase activity, acting on acid anhydrides, in phosphorus-containing anhydrides"/>
    <property type="evidence" value="ECO:0007669"/>
    <property type="project" value="InterPro"/>
</dbReference>
<dbReference type="AlphaFoldDB" id="A0A0H5QUB3"/>
<evidence type="ECO:0000256" key="4">
    <source>
        <dbReference type="ARBA" id="ARBA00022801"/>
    </source>
</evidence>
<keyword evidence="4" id="KW-0378">Hydrolase</keyword>
<dbReference type="PANTHER" id="PTHR12318">
    <property type="entry name" value="TESTOSTERONE-REGULATED PROTEIN RP2"/>
    <property type="match status" value="1"/>
</dbReference>
<dbReference type="PANTHER" id="PTHR12318:SF0">
    <property type="entry name" value="ACYL-COENZYME A DIPHOSPHATASE NUDT19"/>
    <property type="match status" value="1"/>
</dbReference>
<dbReference type="InterPro" id="IPR015797">
    <property type="entry name" value="NUDIX_hydrolase-like_dom_sf"/>
</dbReference>
<keyword evidence="3" id="KW-0479">Metal-binding</keyword>
<protein>
    <recommendedName>
        <fullName evidence="7">Nudix hydrolase domain-containing protein</fullName>
    </recommendedName>
</protein>
<name>A0A0H5QUB3_9EUKA</name>
<evidence type="ECO:0000256" key="3">
    <source>
        <dbReference type="ARBA" id="ARBA00022723"/>
    </source>
</evidence>
<feature type="domain" description="Nudix hydrolase" evidence="7">
    <location>
        <begin position="18"/>
        <end position="211"/>
    </location>
</feature>
<dbReference type="Gene3D" id="3.90.79.10">
    <property type="entry name" value="Nucleoside Triphosphate Pyrophosphohydrolase"/>
    <property type="match status" value="1"/>
</dbReference>
<dbReference type="InterPro" id="IPR039121">
    <property type="entry name" value="NUDT19"/>
</dbReference>